<dbReference type="SMART" id="SM00448">
    <property type="entry name" value="REC"/>
    <property type="match status" value="1"/>
</dbReference>
<dbReference type="Gene3D" id="3.30.565.10">
    <property type="entry name" value="Histidine kinase-like ATPase, C-terminal domain"/>
    <property type="match status" value="1"/>
</dbReference>
<feature type="modified residue" description="4-aspartylphosphate" evidence="7">
    <location>
        <position position="1076"/>
    </location>
</feature>
<dbReference type="InterPro" id="IPR001789">
    <property type="entry name" value="Sig_transdc_resp-reg_receiver"/>
</dbReference>
<dbReference type="SUPFAM" id="SSF47384">
    <property type="entry name" value="Homodimeric domain of signal transducing histidine kinase"/>
    <property type="match status" value="1"/>
</dbReference>
<dbReference type="Gene3D" id="3.40.50.2300">
    <property type="match status" value="1"/>
</dbReference>
<protein>
    <recommendedName>
        <fullName evidence="3">histidine kinase</fullName>
        <ecNumber evidence="3">2.7.13.3</ecNumber>
    </recommendedName>
</protein>
<evidence type="ECO:0000259" key="10">
    <source>
        <dbReference type="PROSITE" id="PS50109"/>
    </source>
</evidence>
<organism evidence="12">
    <name type="scientific">Manihot esculenta</name>
    <name type="common">Cassava</name>
    <name type="synonym">Jatropha manihot</name>
    <dbReference type="NCBI Taxonomy" id="3983"/>
    <lineage>
        <taxon>Eukaryota</taxon>
        <taxon>Viridiplantae</taxon>
        <taxon>Streptophyta</taxon>
        <taxon>Embryophyta</taxon>
        <taxon>Tracheophyta</taxon>
        <taxon>Spermatophyta</taxon>
        <taxon>Magnoliopsida</taxon>
        <taxon>eudicotyledons</taxon>
        <taxon>Gunneridae</taxon>
        <taxon>Pentapetalae</taxon>
        <taxon>rosids</taxon>
        <taxon>fabids</taxon>
        <taxon>Malpighiales</taxon>
        <taxon>Euphorbiaceae</taxon>
        <taxon>Crotonoideae</taxon>
        <taxon>Manihoteae</taxon>
        <taxon>Manihot</taxon>
    </lineage>
</organism>
<keyword evidence="9" id="KW-0812">Transmembrane</keyword>
<dbReference type="PROSITE" id="PS50110">
    <property type="entry name" value="RESPONSE_REGULATORY"/>
    <property type="match status" value="1"/>
</dbReference>
<dbReference type="PANTHER" id="PTHR43719">
    <property type="entry name" value="TWO-COMPONENT HISTIDINE KINASE"/>
    <property type="match status" value="1"/>
</dbReference>
<dbReference type="GO" id="GO:0000155">
    <property type="term" value="F:phosphorelay sensor kinase activity"/>
    <property type="evidence" value="ECO:0007669"/>
    <property type="project" value="InterPro"/>
</dbReference>
<keyword evidence="9" id="KW-1133">Transmembrane helix</keyword>
<gene>
    <name evidence="12" type="ORF">MANES_S065000</name>
</gene>
<evidence type="ECO:0000313" key="12">
    <source>
        <dbReference type="EMBL" id="OAY21695.1"/>
    </source>
</evidence>
<evidence type="ECO:0000256" key="1">
    <source>
        <dbReference type="ARBA" id="ARBA00000085"/>
    </source>
</evidence>
<feature type="region of interest" description="Disordered" evidence="8">
    <location>
        <begin position="931"/>
        <end position="970"/>
    </location>
</feature>
<dbReference type="STRING" id="3983.A0A199UAB9"/>
<dbReference type="AlphaFoldDB" id="A0A199UAB9"/>
<dbReference type="InterPro" id="IPR005467">
    <property type="entry name" value="His_kinase_dom"/>
</dbReference>
<comment type="catalytic activity">
    <reaction evidence="1">
        <text>ATP + protein L-histidine = ADP + protein N-phospho-L-histidine.</text>
        <dbReference type="EC" id="2.7.13.3"/>
    </reaction>
</comment>
<dbReference type="SMART" id="SM00387">
    <property type="entry name" value="HATPase_c"/>
    <property type="match status" value="1"/>
</dbReference>
<sequence length="1251" mass="139357">MKFSSLIASQLFIFILLAIGALLLPCVVIPSWYKIIQHMKEKVDLNANMLRSGLLFQIENTAKLLLPINSSAANLARTLSSSLNGSDLSQFDLQNKVAPILFQTISIIPHISQISYIGLEGNIFAYYVEGNQTFAMYSNSTASSNSSSTNKPMKYTCYKQPVDTDTGRLYGDASESWFNILANASWIQEALASSNGYASLGNGWNTAHDLLFLNSITIHGQGVISLGFPVKALISFFLDIDLYGGSLYLVAQNGEVLANGLPNTEIVLIGKSVFFSLFKPNGDQIIVGDVSCVPNNGVLRPSILNIGETKYRVFCSPLQIVGVQSVYALAFPYNGFASNVHRSTKIALILLMVMIVAVFISILSFVLLMVRAATREVYLCSALIKQMEATQQAERKSMNKSLAFARASHDIRAALAGITGLIEMSYEEACPGSELEINLHQMDDCAKDLVDLLNSILDTSKMEAGKMQVDSEEFDLAHLLEDVVDLFHPVGMRSGVDVVLDPYDGTVLKFSQVKGDRGKLRQVLCNLLSNAVKFTSEGHVLVRAWARKPGIENKIIASNRNGFWKHLSCKFTENKEDNDVEAINSVKQNPNCMEFVFEVDDTGKGIPKEKQRSVFENFVQVKETTLGQGGTGLGLGIVQSLVRLMGGDIKIVDKENREKGTCFRFNTFLIASAGSRSTSNTMGDIETGFCNTHQYSVSTPRLKICGSSPWLPKLGSSPKTERSHVVLMIQTAERRRIVHKFMESLGIEASVVRKWEWLHSTLTKIKSEQNVSPYNSSERSDFGSRSEISSSRSKDVPLSALDGIEERLPSQRSAGNFRCSPSFILLVIDTSAGPFQELYGAVTEFRRGLRRCYCKVVWLDKPTSRSINPGSLEEYMIHPHDDILLKPFHGSRLFQAIKLLPEFGGTMHHRVSSAITKGEFTYHGGKFVRDPGTSSTMHSRSRKRSSTVQYYGHSLPLGEGSSRRGKHRKPRHYLARRYSVGSSEIEVKQEEEKVEEFHGNQSNDKPLSGLRFMVAEDNSFLRNVAMINLLRLGASVELCQNGEEALQLVLLGLQEQRKHEAYSTSPYRPYDYILMDCEMPVMNGYEATRQIREEERSYNIHIPIVALTAHTSGEDWEKMRNAGMDYHLCKPLRRESLLEAIRHIHDGPAPSGPENSTVFDEEAPKFPMYPKQNERTNADKNNLVQIPTNGSEITQLPLQVKVDGTIDQNGSVQNFRPYNPSQNVKQRTNVVKDAIHLKHIPSMGHKDVLLC</sequence>
<keyword evidence="9" id="KW-0472">Membrane</keyword>
<evidence type="ECO:0000256" key="7">
    <source>
        <dbReference type="PROSITE-ProRule" id="PRU00169"/>
    </source>
</evidence>
<dbReference type="GO" id="GO:0005789">
    <property type="term" value="C:endoplasmic reticulum membrane"/>
    <property type="evidence" value="ECO:0007669"/>
    <property type="project" value="UniProtKB-SubCell"/>
</dbReference>
<dbReference type="InterPro" id="IPR003661">
    <property type="entry name" value="HisK_dim/P_dom"/>
</dbReference>
<proteinExistence type="predicted"/>
<dbReference type="InterPro" id="IPR003594">
    <property type="entry name" value="HATPase_dom"/>
</dbReference>
<dbReference type="EC" id="2.7.13.3" evidence="3"/>
<dbReference type="SMART" id="SM00388">
    <property type="entry name" value="HisKA"/>
    <property type="match status" value="1"/>
</dbReference>
<reference evidence="12" key="1">
    <citation type="submission" date="2016-02" db="EMBL/GenBank/DDBJ databases">
        <title>WGS assembly of Manihot esculenta.</title>
        <authorList>
            <person name="Bredeson J.V."/>
            <person name="Prochnik S.E."/>
            <person name="Lyons J.B."/>
            <person name="Schmutz J."/>
            <person name="Grimwood J."/>
            <person name="Vrebalov J."/>
            <person name="Bart R.S."/>
            <person name="Amuge T."/>
            <person name="Ferguson M.E."/>
            <person name="Green R."/>
            <person name="Putnam N."/>
            <person name="Stites J."/>
            <person name="Rounsley S."/>
            <person name="Rokhsar D.S."/>
        </authorList>
    </citation>
    <scope>NUCLEOTIDE SEQUENCE [LARGE SCALE GENOMIC DNA]</scope>
    <source>
        <tissue evidence="12">Leaf</tissue>
    </source>
</reference>
<feature type="transmembrane region" description="Helical" evidence="9">
    <location>
        <begin position="346"/>
        <end position="370"/>
    </location>
</feature>
<evidence type="ECO:0000256" key="5">
    <source>
        <dbReference type="ARBA" id="ARBA00022824"/>
    </source>
</evidence>
<dbReference type="SUPFAM" id="SSF52172">
    <property type="entry name" value="CheY-like"/>
    <property type="match status" value="1"/>
</dbReference>
<dbReference type="EMBL" id="KV450700">
    <property type="protein sequence ID" value="OAY21695.1"/>
    <property type="molecule type" value="Genomic_DNA"/>
</dbReference>
<dbReference type="InterPro" id="IPR050956">
    <property type="entry name" value="2C_system_His_kinase"/>
</dbReference>
<dbReference type="CDD" id="cd00082">
    <property type="entry name" value="HisKA"/>
    <property type="match status" value="1"/>
</dbReference>
<feature type="region of interest" description="Disordered" evidence="8">
    <location>
        <begin position="769"/>
        <end position="794"/>
    </location>
</feature>
<evidence type="ECO:0000256" key="2">
    <source>
        <dbReference type="ARBA" id="ARBA00004477"/>
    </source>
</evidence>
<dbReference type="InterPro" id="IPR004358">
    <property type="entry name" value="Sig_transdc_His_kin-like_C"/>
</dbReference>
<comment type="subcellular location">
    <subcellularLocation>
        <location evidence="2">Endoplasmic reticulum membrane</location>
        <topology evidence="2">Multi-pass membrane protein</topology>
    </subcellularLocation>
</comment>
<keyword evidence="6" id="KW-0675">Receptor</keyword>
<dbReference type="InterPro" id="IPR011006">
    <property type="entry name" value="CheY-like_superfamily"/>
</dbReference>
<feature type="domain" description="Histidine kinase" evidence="10">
    <location>
        <begin position="406"/>
        <end position="671"/>
    </location>
</feature>
<evidence type="ECO:0000256" key="3">
    <source>
        <dbReference type="ARBA" id="ARBA00012438"/>
    </source>
</evidence>
<dbReference type="Pfam" id="PF00512">
    <property type="entry name" value="HisKA"/>
    <property type="match status" value="1"/>
</dbReference>
<feature type="domain" description="Response regulatory" evidence="11">
    <location>
        <begin position="1011"/>
        <end position="1145"/>
    </location>
</feature>
<dbReference type="SUPFAM" id="SSF55874">
    <property type="entry name" value="ATPase domain of HSP90 chaperone/DNA topoisomerase II/histidine kinase"/>
    <property type="match status" value="1"/>
</dbReference>
<evidence type="ECO:0000256" key="6">
    <source>
        <dbReference type="ARBA" id="ARBA00023170"/>
    </source>
</evidence>
<keyword evidence="5" id="KW-0256">Endoplasmic reticulum</keyword>
<dbReference type="PROSITE" id="PS50109">
    <property type="entry name" value="HIS_KIN"/>
    <property type="match status" value="1"/>
</dbReference>
<dbReference type="InterPro" id="IPR036097">
    <property type="entry name" value="HisK_dim/P_sf"/>
</dbReference>
<feature type="transmembrane region" description="Helical" evidence="9">
    <location>
        <begin position="12"/>
        <end position="33"/>
    </location>
</feature>
<dbReference type="Pfam" id="PF02518">
    <property type="entry name" value="HATPase_c"/>
    <property type="match status" value="1"/>
</dbReference>
<name>A0A199UAB9_MANES</name>
<dbReference type="Gene3D" id="1.10.287.130">
    <property type="match status" value="1"/>
</dbReference>
<evidence type="ECO:0000256" key="4">
    <source>
        <dbReference type="ARBA" id="ARBA00022553"/>
    </source>
</evidence>
<dbReference type="PANTHER" id="PTHR43719:SF75">
    <property type="entry name" value="HISTIDINE KINASE CKI1"/>
    <property type="match status" value="1"/>
</dbReference>
<dbReference type="InterPro" id="IPR036890">
    <property type="entry name" value="HATPase_C_sf"/>
</dbReference>
<accession>A0A199UAB9</accession>
<keyword evidence="4 7" id="KW-0597">Phosphoprotein</keyword>
<dbReference type="PRINTS" id="PR00344">
    <property type="entry name" value="BCTRLSENSOR"/>
</dbReference>
<evidence type="ECO:0000256" key="8">
    <source>
        <dbReference type="SAM" id="MobiDB-lite"/>
    </source>
</evidence>
<evidence type="ECO:0000256" key="9">
    <source>
        <dbReference type="SAM" id="Phobius"/>
    </source>
</evidence>
<dbReference type="CDD" id="cd17546">
    <property type="entry name" value="REC_hyHK_CKI1_RcsC-like"/>
    <property type="match status" value="1"/>
</dbReference>
<evidence type="ECO:0000259" key="11">
    <source>
        <dbReference type="PROSITE" id="PS50110"/>
    </source>
</evidence>
<dbReference type="Pfam" id="PF00072">
    <property type="entry name" value="Response_reg"/>
    <property type="match status" value="1"/>
</dbReference>